<organism evidence="1 2">
    <name type="scientific">Ixodes persulcatus</name>
    <name type="common">Taiga tick</name>
    <dbReference type="NCBI Taxonomy" id="34615"/>
    <lineage>
        <taxon>Eukaryota</taxon>
        <taxon>Metazoa</taxon>
        <taxon>Ecdysozoa</taxon>
        <taxon>Arthropoda</taxon>
        <taxon>Chelicerata</taxon>
        <taxon>Arachnida</taxon>
        <taxon>Acari</taxon>
        <taxon>Parasitiformes</taxon>
        <taxon>Ixodida</taxon>
        <taxon>Ixodoidea</taxon>
        <taxon>Ixodidae</taxon>
        <taxon>Ixodinae</taxon>
        <taxon>Ixodes</taxon>
    </lineage>
</organism>
<reference evidence="1 2" key="1">
    <citation type="journal article" date="2020" name="Cell">
        <title>Large-Scale Comparative Analyses of Tick Genomes Elucidate Their Genetic Diversity and Vector Capacities.</title>
        <authorList>
            <consortium name="Tick Genome and Microbiome Consortium (TIGMIC)"/>
            <person name="Jia N."/>
            <person name="Wang J."/>
            <person name="Shi W."/>
            <person name="Du L."/>
            <person name="Sun Y."/>
            <person name="Zhan W."/>
            <person name="Jiang J.F."/>
            <person name="Wang Q."/>
            <person name="Zhang B."/>
            <person name="Ji P."/>
            <person name="Bell-Sakyi L."/>
            <person name="Cui X.M."/>
            <person name="Yuan T.T."/>
            <person name="Jiang B.G."/>
            <person name="Yang W.F."/>
            <person name="Lam T.T."/>
            <person name="Chang Q.C."/>
            <person name="Ding S.J."/>
            <person name="Wang X.J."/>
            <person name="Zhu J.G."/>
            <person name="Ruan X.D."/>
            <person name="Zhao L."/>
            <person name="Wei J.T."/>
            <person name="Ye R.Z."/>
            <person name="Que T.C."/>
            <person name="Du C.H."/>
            <person name="Zhou Y.H."/>
            <person name="Cheng J.X."/>
            <person name="Dai P.F."/>
            <person name="Guo W.B."/>
            <person name="Han X.H."/>
            <person name="Huang E.J."/>
            <person name="Li L.F."/>
            <person name="Wei W."/>
            <person name="Gao Y.C."/>
            <person name="Liu J.Z."/>
            <person name="Shao H.Z."/>
            <person name="Wang X."/>
            <person name="Wang C.C."/>
            <person name="Yang T.C."/>
            <person name="Huo Q.B."/>
            <person name="Li W."/>
            <person name="Chen H.Y."/>
            <person name="Chen S.E."/>
            <person name="Zhou L.G."/>
            <person name="Ni X.B."/>
            <person name="Tian J.H."/>
            <person name="Sheng Y."/>
            <person name="Liu T."/>
            <person name="Pan Y.S."/>
            <person name="Xia L.Y."/>
            <person name="Li J."/>
            <person name="Zhao F."/>
            <person name="Cao W.C."/>
        </authorList>
    </citation>
    <scope>NUCLEOTIDE SEQUENCE [LARGE SCALE GENOMIC DNA]</scope>
    <source>
        <strain evidence="1">Iper-2018</strain>
    </source>
</reference>
<comment type="caution">
    <text evidence="1">The sequence shown here is derived from an EMBL/GenBank/DDBJ whole genome shotgun (WGS) entry which is preliminary data.</text>
</comment>
<sequence length="99" mass="11733">MSLQVKLIHLPNQWIQLVHCQQSRCQPEAAERAAKPKKRQASQSSLLAQLLEEQRQLRYSHKKSRKRELDIREQQLKLQERAAEREDRLIDVLAQLVNK</sequence>
<name>A0AC60R069_IXOPE</name>
<dbReference type="EMBL" id="JABSTQ010002116">
    <property type="protein sequence ID" value="KAG0444375.1"/>
    <property type="molecule type" value="Genomic_DNA"/>
</dbReference>
<gene>
    <name evidence="1" type="ORF">HPB47_013864</name>
</gene>
<accession>A0AC60R069</accession>
<evidence type="ECO:0000313" key="2">
    <source>
        <dbReference type="Proteomes" id="UP000805193"/>
    </source>
</evidence>
<dbReference type="Proteomes" id="UP000805193">
    <property type="component" value="Unassembled WGS sequence"/>
</dbReference>
<evidence type="ECO:0000313" key="1">
    <source>
        <dbReference type="EMBL" id="KAG0444375.1"/>
    </source>
</evidence>
<protein>
    <submittedName>
        <fullName evidence="1">Uncharacterized protein</fullName>
    </submittedName>
</protein>
<keyword evidence="2" id="KW-1185">Reference proteome</keyword>
<proteinExistence type="predicted"/>